<sequence length="47" mass="5081">MPSAAVQVAVHDMESRPAAEFDMLLRHKGTIRVASGPGLAPRPRPRC</sequence>
<evidence type="ECO:0000313" key="1">
    <source>
        <dbReference type="EMBL" id="EUA65534.1"/>
    </source>
</evidence>
<accession>X8DAY5</accession>
<organism evidence="1">
    <name type="scientific">Mycobacterium xenopi 4042</name>
    <dbReference type="NCBI Taxonomy" id="1299334"/>
    <lineage>
        <taxon>Bacteria</taxon>
        <taxon>Bacillati</taxon>
        <taxon>Actinomycetota</taxon>
        <taxon>Actinomycetes</taxon>
        <taxon>Mycobacteriales</taxon>
        <taxon>Mycobacteriaceae</taxon>
        <taxon>Mycobacterium</taxon>
    </lineage>
</organism>
<dbReference type="PATRIC" id="fig|1299334.3.peg.2513"/>
<protein>
    <submittedName>
        <fullName evidence="1">Uncharacterized protein</fullName>
    </submittedName>
</protein>
<name>X8DAY5_MYCXE</name>
<dbReference type="AlphaFoldDB" id="X8DAY5"/>
<dbReference type="EMBL" id="JAOB01000027">
    <property type="protein sequence ID" value="EUA65534.1"/>
    <property type="molecule type" value="Genomic_DNA"/>
</dbReference>
<proteinExistence type="predicted"/>
<comment type="caution">
    <text evidence="1">The sequence shown here is derived from an EMBL/GenBank/DDBJ whole genome shotgun (WGS) entry which is preliminary data.</text>
</comment>
<gene>
    <name evidence="1" type="ORF">I553_10831</name>
</gene>
<reference evidence="1" key="1">
    <citation type="submission" date="2014-01" db="EMBL/GenBank/DDBJ databases">
        <authorList>
            <person name="Brown-Elliot B."/>
            <person name="Wallace R."/>
            <person name="Lenaerts A."/>
            <person name="Ordway D."/>
            <person name="DeGroote M.A."/>
            <person name="Parker T."/>
            <person name="Sizemore C."/>
            <person name="Tallon L.J."/>
            <person name="Sadzewicz L.K."/>
            <person name="Sengamalay N."/>
            <person name="Fraser C.M."/>
            <person name="Hine E."/>
            <person name="Shefchek K.A."/>
            <person name="Das S.P."/>
            <person name="Tettelin H."/>
        </authorList>
    </citation>
    <scope>NUCLEOTIDE SEQUENCE [LARGE SCALE GENOMIC DNA]</scope>
    <source>
        <strain evidence="1">4042</strain>
    </source>
</reference>